<gene>
    <name evidence="1" type="ORF">DI556_02135</name>
</gene>
<organism evidence="1 2">
    <name type="scientific">Rhodovulum sulfidophilum</name>
    <name type="common">Rhodobacter sulfidophilus</name>
    <dbReference type="NCBI Taxonomy" id="35806"/>
    <lineage>
        <taxon>Bacteria</taxon>
        <taxon>Pseudomonadati</taxon>
        <taxon>Pseudomonadota</taxon>
        <taxon>Alphaproteobacteria</taxon>
        <taxon>Rhodobacterales</taxon>
        <taxon>Paracoccaceae</taxon>
        <taxon>Rhodovulum</taxon>
    </lineage>
</organism>
<evidence type="ECO:0000313" key="1">
    <source>
        <dbReference type="EMBL" id="PZQ52473.1"/>
    </source>
</evidence>
<dbReference type="Proteomes" id="UP000249185">
    <property type="component" value="Unassembled WGS sequence"/>
</dbReference>
<comment type="caution">
    <text evidence="1">The sequence shown here is derived from an EMBL/GenBank/DDBJ whole genome shotgun (WGS) entry which is preliminary data.</text>
</comment>
<dbReference type="EMBL" id="QFPW01000001">
    <property type="protein sequence ID" value="PZQ52473.1"/>
    <property type="molecule type" value="Genomic_DNA"/>
</dbReference>
<name>A0A2W5QCI5_RHOSU</name>
<evidence type="ECO:0000313" key="2">
    <source>
        <dbReference type="Proteomes" id="UP000249185"/>
    </source>
</evidence>
<protein>
    <submittedName>
        <fullName evidence="1">Uncharacterized protein</fullName>
    </submittedName>
</protein>
<sequence>MRDLDGTELAAVGITARLAKGSGTGARFGRHELRVIYAPPAAAVKRARGRSGIPPRRAEVIGAYD</sequence>
<proteinExistence type="predicted"/>
<reference evidence="1 2" key="1">
    <citation type="submission" date="2017-08" db="EMBL/GenBank/DDBJ databases">
        <title>Infants hospitalized years apart are colonized by the same room-sourced microbial strains.</title>
        <authorList>
            <person name="Brooks B."/>
            <person name="Olm M.R."/>
            <person name="Firek B.A."/>
            <person name="Baker R."/>
            <person name="Thomas B.C."/>
            <person name="Morowitz M.J."/>
            <person name="Banfield J.F."/>
        </authorList>
    </citation>
    <scope>NUCLEOTIDE SEQUENCE [LARGE SCALE GENOMIC DNA]</scope>
    <source>
        <strain evidence="1">S2_005_002_R2_34</strain>
    </source>
</reference>
<accession>A0A2W5QCI5</accession>
<dbReference type="AlphaFoldDB" id="A0A2W5QCI5"/>